<dbReference type="EMBL" id="BAAARE010000017">
    <property type="protein sequence ID" value="GAA2494777.1"/>
    <property type="molecule type" value="Genomic_DNA"/>
</dbReference>
<evidence type="ECO:0000313" key="2">
    <source>
        <dbReference type="Proteomes" id="UP001500730"/>
    </source>
</evidence>
<name>A0ABP5ZCA6_9MICO</name>
<sequence length="96" mass="11075">MWLVASKHIAHMSKQRVPDVENFVPEDTSLHGLTQISMDCHRMLAAFVAEYQHQPGAEHFEAFSGYLRGPDIEAWVRDWIVLEPWDAKDRSDDPVD</sequence>
<proteinExistence type="predicted"/>
<accession>A0ABP5ZCA6</accession>
<protein>
    <submittedName>
        <fullName evidence="1">Uncharacterized protein</fullName>
    </submittedName>
</protein>
<comment type="caution">
    <text evidence="1">The sequence shown here is derived from an EMBL/GenBank/DDBJ whole genome shotgun (WGS) entry which is preliminary data.</text>
</comment>
<evidence type="ECO:0000313" key="1">
    <source>
        <dbReference type="EMBL" id="GAA2494777.1"/>
    </source>
</evidence>
<reference evidence="2" key="1">
    <citation type="journal article" date="2019" name="Int. J. Syst. Evol. Microbiol.">
        <title>The Global Catalogue of Microorganisms (GCM) 10K type strain sequencing project: providing services to taxonomists for standard genome sequencing and annotation.</title>
        <authorList>
            <consortium name="The Broad Institute Genomics Platform"/>
            <consortium name="The Broad Institute Genome Sequencing Center for Infectious Disease"/>
            <person name="Wu L."/>
            <person name="Ma J."/>
        </authorList>
    </citation>
    <scope>NUCLEOTIDE SEQUENCE [LARGE SCALE GENOMIC DNA]</scope>
    <source>
        <strain evidence="2">JCM 16259</strain>
    </source>
</reference>
<gene>
    <name evidence="1" type="ORF">GCM10009858_36060</name>
</gene>
<keyword evidence="2" id="KW-1185">Reference proteome</keyword>
<dbReference type="Proteomes" id="UP001500730">
    <property type="component" value="Unassembled WGS sequence"/>
</dbReference>
<organism evidence="1 2">
    <name type="scientific">Terrabacter carboxydivorans</name>
    <dbReference type="NCBI Taxonomy" id="619730"/>
    <lineage>
        <taxon>Bacteria</taxon>
        <taxon>Bacillati</taxon>
        <taxon>Actinomycetota</taxon>
        <taxon>Actinomycetes</taxon>
        <taxon>Micrococcales</taxon>
        <taxon>Intrasporangiaceae</taxon>
        <taxon>Terrabacter</taxon>
    </lineage>
</organism>